<dbReference type="AlphaFoldDB" id="A0A8J6QRH8"/>
<dbReference type="PANTHER" id="PTHR41791">
    <property type="entry name" value="SSL7039 PROTEIN"/>
    <property type="match status" value="1"/>
</dbReference>
<accession>A0A8J6QRH8</accession>
<protein>
    <submittedName>
        <fullName evidence="1">Type II toxin-antitoxin system RelE/ParE family toxin</fullName>
    </submittedName>
</protein>
<dbReference type="InterPro" id="IPR014056">
    <property type="entry name" value="TypeIITA-like_toxin_pred"/>
</dbReference>
<dbReference type="PANTHER" id="PTHR41791:SF1">
    <property type="entry name" value="SSL7039 PROTEIN"/>
    <property type="match status" value="1"/>
</dbReference>
<comment type="caution">
    <text evidence="1">The sequence shown here is derived from an EMBL/GenBank/DDBJ whole genome shotgun (WGS) entry which is preliminary data.</text>
</comment>
<dbReference type="Pfam" id="PF05973">
    <property type="entry name" value="Gp49"/>
    <property type="match status" value="1"/>
</dbReference>
<keyword evidence="2" id="KW-1185">Reference proteome</keyword>
<organism evidence="1 2">
    <name type="scientific">Pelovirga terrestris</name>
    <dbReference type="NCBI Taxonomy" id="2771352"/>
    <lineage>
        <taxon>Bacteria</taxon>
        <taxon>Pseudomonadati</taxon>
        <taxon>Thermodesulfobacteriota</taxon>
        <taxon>Desulfuromonadia</taxon>
        <taxon>Geobacterales</taxon>
        <taxon>Geobacteraceae</taxon>
        <taxon>Pelovirga</taxon>
    </lineage>
</organism>
<reference evidence="1" key="1">
    <citation type="submission" date="2020-09" db="EMBL/GenBank/DDBJ databases">
        <title>Pelobacter alkaliphilus sp. nov., a novel anaerobic arsenate-reducing bacterium from terrestrial mud volcano.</title>
        <authorList>
            <person name="Khomyakova M.A."/>
            <person name="Merkel A.Y."/>
            <person name="Slobodkin A.I."/>
        </authorList>
    </citation>
    <scope>NUCLEOTIDE SEQUENCE</scope>
    <source>
        <strain evidence="1">M08fum</strain>
    </source>
</reference>
<dbReference type="EMBL" id="JACWUN010000005">
    <property type="protein sequence ID" value="MBD1400285.1"/>
    <property type="molecule type" value="Genomic_DNA"/>
</dbReference>
<dbReference type="RefSeq" id="WP_191154581.1">
    <property type="nucleotide sequence ID" value="NZ_JACWUN010000005.1"/>
</dbReference>
<evidence type="ECO:0000313" key="1">
    <source>
        <dbReference type="EMBL" id="MBD1400285.1"/>
    </source>
</evidence>
<dbReference type="PIRSF" id="PIRSF028744">
    <property type="entry name" value="Addict_mod_HI1419"/>
    <property type="match status" value="1"/>
</dbReference>
<dbReference type="InterPro" id="IPR009241">
    <property type="entry name" value="HigB-like"/>
</dbReference>
<dbReference type="NCBIfam" id="TIGR02683">
    <property type="entry name" value="upstrm_HI1419"/>
    <property type="match status" value="1"/>
</dbReference>
<gene>
    <name evidence="1" type="ORF">ICT70_06350</name>
</gene>
<sequence>MLEIKQTATYQRWQGKLKDRRAKALIAARVFRLANGLPGDVKSIGQGVRELRIHFGPGYRVYFYQRGNELILLLCGGDKGSQKKDIEVAIQLADQWRIQ</sequence>
<evidence type="ECO:0000313" key="2">
    <source>
        <dbReference type="Proteomes" id="UP000632828"/>
    </source>
</evidence>
<proteinExistence type="predicted"/>
<name>A0A8J6QRH8_9BACT</name>
<dbReference type="Proteomes" id="UP000632828">
    <property type="component" value="Unassembled WGS sequence"/>
</dbReference>